<feature type="transmembrane region" description="Helical" evidence="1">
    <location>
        <begin position="66"/>
        <end position="90"/>
    </location>
</feature>
<evidence type="ECO:0000313" key="2">
    <source>
        <dbReference type="EMBL" id="MCL9817126.1"/>
    </source>
</evidence>
<dbReference type="Proteomes" id="UP001203207">
    <property type="component" value="Unassembled WGS sequence"/>
</dbReference>
<evidence type="ECO:0000313" key="3">
    <source>
        <dbReference type="Proteomes" id="UP001203207"/>
    </source>
</evidence>
<sequence length="94" mass="10052">MWQLLITFVLLVAAGCVGAISVLMIQYPEIAFRVENLGEVDSVELSEYGIMKQQAGGILLFLFSPIVGYLAAGTFGMAAPLLGAAAVVVWQELF</sequence>
<organism evidence="2 3">
    <name type="scientific">Natronocalculus amylovorans</name>
    <dbReference type="NCBI Taxonomy" id="2917812"/>
    <lineage>
        <taxon>Archaea</taxon>
        <taxon>Methanobacteriati</taxon>
        <taxon>Methanobacteriota</taxon>
        <taxon>Stenosarchaea group</taxon>
        <taxon>Halobacteria</taxon>
        <taxon>Halobacteriales</taxon>
        <taxon>Haloferacaceae</taxon>
        <taxon>Natronocalculus</taxon>
    </lineage>
</organism>
<comment type="caution">
    <text evidence="2">The sequence shown here is derived from an EMBL/GenBank/DDBJ whole genome shotgun (WGS) entry which is preliminary data.</text>
</comment>
<reference evidence="2" key="2">
    <citation type="submission" date="2022-02" db="EMBL/GenBank/DDBJ databases">
        <authorList>
            <person name="Elcheninov A.G."/>
            <person name="Sorokin D.Y."/>
            <person name="Kublanov I.V."/>
        </authorList>
    </citation>
    <scope>NUCLEOTIDE SEQUENCE</scope>
    <source>
        <strain evidence="2">AArc-St2</strain>
    </source>
</reference>
<gene>
    <name evidence="2" type="ORF">AArcSt2_09240</name>
</gene>
<evidence type="ECO:0000256" key="1">
    <source>
        <dbReference type="SAM" id="Phobius"/>
    </source>
</evidence>
<dbReference type="RefSeq" id="WP_250584124.1">
    <property type="nucleotide sequence ID" value="NZ_JAKRVX010000003.1"/>
</dbReference>
<keyword evidence="3" id="KW-1185">Reference proteome</keyword>
<keyword evidence="1" id="KW-1133">Transmembrane helix</keyword>
<protein>
    <submittedName>
        <fullName evidence="2">Uncharacterized protein</fullName>
    </submittedName>
</protein>
<proteinExistence type="predicted"/>
<accession>A0AAE3FXK5</accession>
<name>A0AAE3FXK5_9EURY</name>
<dbReference type="EMBL" id="JAKRVX010000003">
    <property type="protein sequence ID" value="MCL9817126.1"/>
    <property type="molecule type" value="Genomic_DNA"/>
</dbReference>
<dbReference type="AlphaFoldDB" id="A0AAE3FXK5"/>
<reference evidence="2" key="1">
    <citation type="journal article" date="2022" name="Syst. Appl. Microbiol.">
        <title>Natronocalculus amylovorans gen. nov., sp. nov., and Natranaeroarchaeum aerophilus sp. nov., dominant culturable amylolytic natronoarchaea from hypersaline soda lakes in southwestern Siberia.</title>
        <authorList>
            <person name="Sorokin D.Y."/>
            <person name="Elcheninov A.G."/>
            <person name="Khizhniak T.V."/>
            <person name="Koenen M."/>
            <person name="Bale N.J."/>
            <person name="Damste J.S.S."/>
            <person name="Kublanov I.V."/>
        </authorList>
    </citation>
    <scope>NUCLEOTIDE SEQUENCE</scope>
    <source>
        <strain evidence="2">AArc-St2</strain>
    </source>
</reference>
<keyword evidence="1" id="KW-0472">Membrane</keyword>
<keyword evidence="1" id="KW-0812">Transmembrane</keyword>